<organism evidence="2 3">
    <name type="scientific">Caenorhabditis tropicalis</name>
    <dbReference type="NCBI Taxonomy" id="1561998"/>
    <lineage>
        <taxon>Eukaryota</taxon>
        <taxon>Metazoa</taxon>
        <taxon>Ecdysozoa</taxon>
        <taxon>Nematoda</taxon>
        <taxon>Chromadorea</taxon>
        <taxon>Rhabditida</taxon>
        <taxon>Rhabditina</taxon>
        <taxon>Rhabditomorpha</taxon>
        <taxon>Rhabditoidea</taxon>
        <taxon>Rhabditidae</taxon>
        <taxon>Peloderinae</taxon>
        <taxon>Caenorhabditis</taxon>
    </lineage>
</organism>
<keyword evidence="1" id="KW-0732">Signal</keyword>
<accession>A0A1I7TFQ8</accession>
<dbReference type="WBParaSite" id="Csp11.Scaffold602.g5495.t3">
    <property type="protein sequence ID" value="Csp11.Scaffold602.g5495.t3"/>
    <property type="gene ID" value="Csp11.Scaffold602.g5495"/>
</dbReference>
<proteinExistence type="predicted"/>
<dbReference type="Proteomes" id="UP000095282">
    <property type="component" value="Unplaced"/>
</dbReference>
<reference evidence="3" key="1">
    <citation type="submission" date="2016-11" db="UniProtKB">
        <authorList>
            <consortium name="WormBaseParasite"/>
        </authorList>
    </citation>
    <scope>IDENTIFICATION</scope>
</reference>
<evidence type="ECO:0000256" key="1">
    <source>
        <dbReference type="SAM" id="SignalP"/>
    </source>
</evidence>
<feature type="chain" id="PRO_5009307438" evidence="1">
    <location>
        <begin position="21"/>
        <end position="181"/>
    </location>
</feature>
<name>A0A1I7TFQ8_9PELO</name>
<protein>
    <submittedName>
        <fullName evidence="3">LITAF domain-containing protein</fullName>
    </submittedName>
</protein>
<keyword evidence="2" id="KW-1185">Reference proteome</keyword>
<feature type="signal peptide" evidence="1">
    <location>
        <begin position="1"/>
        <end position="20"/>
    </location>
</feature>
<evidence type="ECO:0000313" key="2">
    <source>
        <dbReference type="Proteomes" id="UP000095282"/>
    </source>
</evidence>
<dbReference type="AlphaFoldDB" id="A0A1I7TFQ8"/>
<sequence>MIRIRRLLSLLLFLFPLNHCSPTCPYHIDGPLCQNDSECTGISKCFFGNNSTLGWGRCCAVDQGSYYNAIFDLLIDDPESRIPGELFSPVGKDTCESSKDCLHSEVCMVSKRKGDSDPLNKKNNTQDEKNGILKMEELDEINKNDGEWIMDFKDTIQLFHSNASDCKITFKGKRDKSQFQN</sequence>
<evidence type="ECO:0000313" key="3">
    <source>
        <dbReference type="WBParaSite" id="Csp11.Scaffold602.g5495.t3"/>
    </source>
</evidence>